<evidence type="ECO:0000256" key="1">
    <source>
        <dbReference type="ARBA" id="ARBA00008136"/>
    </source>
</evidence>
<keyword evidence="5" id="KW-0190">Covalent protein-DNA linkage</keyword>
<proteinExistence type="inferred from homology"/>
<evidence type="ECO:0000256" key="8">
    <source>
        <dbReference type="RuleBase" id="RU364100"/>
    </source>
</evidence>
<organism evidence="9 10">
    <name type="scientific">Chloracidobacterium validum</name>
    <dbReference type="NCBI Taxonomy" id="2821543"/>
    <lineage>
        <taxon>Bacteria</taxon>
        <taxon>Pseudomonadati</taxon>
        <taxon>Acidobacteriota</taxon>
        <taxon>Terriglobia</taxon>
        <taxon>Terriglobales</taxon>
        <taxon>Acidobacteriaceae</taxon>
        <taxon>Chloracidobacterium</taxon>
    </lineage>
</organism>
<reference evidence="9 10" key="1">
    <citation type="submission" date="2021-03" db="EMBL/GenBank/DDBJ databases">
        <title>Genomic and phenotypic characterization of Chloracidobacterium isolates provides evidence for multiple species.</title>
        <authorList>
            <person name="Saini M.K."/>
            <person name="Costas A.M.G."/>
            <person name="Tank M."/>
            <person name="Bryant D.A."/>
        </authorList>
    </citation>
    <scope>NUCLEOTIDE SEQUENCE [LARGE SCALE GENOMIC DNA]</scope>
    <source>
        <strain evidence="9 10">BV2-C</strain>
    </source>
</reference>
<protein>
    <recommendedName>
        <fullName evidence="8">Abasic site processing protein</fullName>
        <ecNumber evidence="8">3.4.-.-</ecNumber>
    </recommendedName>
</protein>
<accession>A0ABX8BBN5</accession>
<sequence length="228" mass="25493">MCGRYTLTTPQDELLRRFGLCTALVETVPRYNIAPTQPVAVVFDDAPTTLSAARWGLLPAWQKHMTGPPLINARAETLRSKPSFRESFRRRRCWVLCDGFYEWCRHPDGSTTPFRAVLKHGGPFALAGLWDERVTADGNPLRSCTVVTTTANALLAPLHERMPVILTPDAERAWLTESALDALERLLCPYPADAMRVYPVSRAVNVVANDNPSLIEPVEPEPRQTPLF</sequence>
<keyword evidence="10" id="KW-1185">Reference proteome</keyword>
<evidence type="ECO:0000313" key="10">
    <source>
        <dbReference type="Proteomes" id="UP000676506"/>
    </source>
</evidence>
<dbReference type="SUPFAM" id="SSF143081">
    <property type="entry name" value="BB1717-like"/>
    <property type="match status" value="1"/>
</dbReference>
<dbReference type="Proteomes" id="UP000676506">
    <property type="component" value="Chromosome 2"/>
</dbReference>
<dbReference type="PANTHER" id="PTHR13604:SF0">
    <property type="entry name" value="ABASIC SITE PROCESSING PROTEIN HMCES"/>
    <property type="match status" value="1"/>
</dbReference>
<evidence type="ECO:0000256" key="7">
    <source>
        <dbReference type="ARBA" id="ARBA00023239"/>
    </source>
</evidence>
<keyword evidence="6" id="KW-0238">DNA-binding</keyword>
<evidence type="ECO:0000256" key="4">
    <source>
        <dbReference type="ARBA" id="ARBA00022801"/>
    </source>
</evidence>
<name>A0ABX8BBN5_9BACT</name>
<dbReference type="InterPro" id="IPR003738">
    <property type="entry name" value="SRAP"/>
</dbReference>
<gene>
    <name evidence="9" type="ORF">J8C06_15025</name>
</gene>
<keyword evidence="2 8" id="KW-0645">Protease</keyword>
<keyword evidence="7" id="KW-0456">Lyase</keyword>
<dbReference type="EMBL" id="CP072649">
    <property type="protein sequence ID" value="QUW04344.1"/>
    <property type="molecule type" value="Genomic_DNA"/>
</dbReference>
<comment type="similarity">
    <text evidence="1 8">Belongs to the SOS response-associated peptidase family.</text>
</comment>
<dbReference type="Gene3D" id="3.90.1680.10">
    <property type="entry name" value="SOS response associated peptidase-like"/>
    <property type="match status" value="1"/>
</dbReference>
<dbReference type="Pfam" id="PF02586">
    <property type="entry name" value="SRAP"/>
    <property type="match status" value="1"/>
</dbReference>
<evidence type="ECO:0000256" key="2">
    <source>
        <dbReference type="ARBA" id="ARBA00022670"/>
    </source>
</evidence>
<dbReference type="RefSeq" id="WP_211430233.1">
    <property type="nucleotide sequence ID" value="NZ_CP072649.1"/>
</dbReference>
<keyword evidence="4 8" id="KW-0378">Hydrolase</keyword>
<dbReference type="InterPro" id="IPR036590">
    <property type="entry name" value="SRAP-like"/>
</dbReference>
<evidence type="ECO:0000313" key="9">
    <source>
        <dbReference type="EMBL" id="QUW04344.1"/>
    </source>
</evidence>
<evidence type="ECO:0000256" key="5">
    <source>
        <dbReference type="ARBA" id="ARBA00023124"/>
    </source>
</evidence>
<evidence type="ECO:0000256" key="3">
    <source>
        <dbReference type="ARBA" id="ARBA00022763"/>
    </source>
</evidence>
<evidence type="ECO:0000256" key="6">
    <source>
        <dbReference type="ARBA" id="ARBA00023125"/>
    </source>
</evidence>
<dbReference type="EC" id="3.4.-.-" evidence="8"/>
<dbReference type="PANTHER" id="PTHR13604">
    <property type="entry name" value="DC12-RELATED"/>
    <property type="match status" value="1"/>
</dbReference>
<keyword evidence="3" id="KW-0227">DNA damage</keyword>